<gene>
    <name evidence="1" type="ORF">GCM10007890_59360</name>
</gene>
<protein>
    <submittedName>
        <fullName evidence="1">Dihydroorotate dehydrogenase</fullName>
    </submittedName>
</protein>
<name>A0AA37TQL9_9HYPH</name>
<dbReference type="Pfam" id="PF06108">
    <property type="entry name" value="DUF952"/>
    <property type="match status" value="1"/>
</dbReference>
<dbReference type="EMBL" id="BSPL01000033">
    <property type="protein sequence ID" value="GLS73921.1"/>
    <property type="molecule type" value="Genomic_DNA"/>
</dbReference>
<dbReference type="SUPFAM" id="SSF56399">
    <property type="entry name" value="ADP-ribosylation"/>
    <property type="match status" value="1"/>
</dbReference>
<dbReference type="InterPro" id="IPR009297">
    <property type="entry name" value="DUF952"/>
</dbReference>
<evidence type="ECO:0000313" key="2">
    <source>
        <dbReference type="Proteomes" id="UP001157440"/>
    </source>
</evidence>
<dbReference type="PANTHER" id="PTHR34129">
    <property type="entry name" value="BLR1139 PROTEIN"/>
    <property type="match status" value="1"/>
</dbReference>
<dbReference type="Gene3D" id="3.20.170.20">
    <property type="entry name" value="Protein of unknown function DUF952"/>
    <property type="match status" value="1"/>
</dbReference>
<sequence>MPLIYKICPRALWREAEAAGRFTGAPVDRQDGFIHFSTAAQVAETAARHFAGQDDLLLVAVEPGALGNDLRYEPSRGGDLFPHLYGALPLTAVRSVDALPLGADGRHVFPAGLLPA</sequence>
<dbReference type="PANTHER" id="PTHR34129:SF1">
    <property type="entry name" value="DUF952 DOMAIN-CONTAINING PROTEIN"/>
    <property type="match status" value="1"/>
</dbReference>
<accession>A0AA37TQL9</accession>
<evidence type="ECO:0000313" key="1">
    <source>
        <dbReference type="EMBL" id="GLS73921.1"/>
    </source>
</evidence>
<dbReference type="RefSeq" id="WP_238195371.1">
    <property type="nucleotide sequence ID" value="NZ_BPQZ01000005.1"/>
</dbReference>
<reference evidence="2" key="1">
    <citation type="journal article" date="2019" name="Int. J. Syst. Evol. Microbiol.">
        <title>The Global Catalogue of Microorganisms (GCM) 10K type strain sequencing project: providing services to taxonomists for standard genome sequencing and annotation.</title>
        <authorList>
            <consortium name="The Broad Institute Genomics Platform"/>
            <consortium name="The Broad Institute Genome Sequencing Center for Infectious Disease"/>
            <person name="Wu L."/>
            <person name="Ma J."/>
        </authorList>
    </citation>
    <scope>NUCLEOTIDE SEQUENCE [LARGE SCALE GENOMIC DNA]</scope>
    <source>
        <strain evidence="2">NBRC 103632</strain>
    </source>
</reference>
<proteinExistence type="predicted"/>
<organism evidence="1 2">
    <name type="scientific">Methylobacterium tardum</name>
    <dbReference type="NCBI Taxonomy" id="374432"/>
    <lineage>
        <taxon>Bacteria</taxon>
        <taxon>Pseudomonadati</taxon>
        <taxon>Pseudomonadota</taxon>
        <taxon>Alphaproteobacteria</taxon>
        <taxon>Hyphomicrobiales</taxon>
        <taxon>Methylobacteriaceae</taxon>
        <taxon>Methylobacterium</taxon>
    </lineage>
</organism>
<dbReference type="Proteomes" id="UP001157440">
    <property type="component" value="Unassembled WGS sequence"/>
</dbReference>
<keyword evidence="2" id="KW-1185">Reference proteome</keyword>
<comment type="caution">
    <text evidence="1">The sequence shown here is derived from an EMBL/GenBank/DDBJ whole genome shotgun (WGS) entry which is preliminary data.</text>
</comment>
<dbReference type="AlphaFoldDB" id="A0AA37TQL9"/>